<dbReference type="InterPro" id="IPR002110">
    <property type="entry name" value="Ankyrin_rpt"/>
</dbReference>
<protein>
    <submittedName>
        <fullName evidence="5">Uncharacterized protein</fullName>
    </submittedName>
</protein>
<proteinExistence type="predicted"/>
<dbReference type="OrthoDB" id="1577640at2759"/>
<dbReference type="Pfam" id="PF12796">
    <property type="entry name" value="Ank_2"/>
    <property type="match status" value="1"/>
</dbReference>
<reference evidence="6" key="1">
    <citation type="journal article" date="2013" name="Science">
        <title>The Amborella genome and the evolution of flowering plants.</title>
        <authorList>
            <consortium name="Amborella Genome Project"/>
        </authorList>
    </citation>
    <scope>NUCLEOTIDE SEQUENCE [LARGE SCALE GENOMIC DNA]</scope>
</reference>
<feature type="repeat" description="ANK" evidence="3">
    <location>
        <begin position="353"/>
        <end position="385"/>
    </location>
</feature>
<keyword evidence="6" id="KW-1185">Reference proteome</keyword>
<dbReference type="PROSITE" id="PS50297">
    <property type="entry name" value="ANK_REP_REGION"/>
    <property type="match status" value="2"/>
</dbReference>
<feature type="repeat" description="ANK" evidence="3">
    <location>
        <begin position="386"/>
        <end position="418"/>
    </location>
</feature>
<dbReference type="PROSITE" id="PS50088">
    <property type="entry name" value="ANK_REPEAT"/>
    <property type="match status" value="4"/>
</dbReference>
<dbReference type="FunFam" id="1.25.40.20:FF:000461">
    <property type="entry name" value="Ankyrin repeat domain-containing protein, chloroplastic"/>
    <property type="match status" value="1"/>
</dbReference>
<evidence type="ECO:0000256" key="3">
    <source>
        <dbReference type="PROSITE-ProRule" id="PRU00023"/>
    </source>
</evidence>
<feature type="region of interest" description="Disordered" evidence="4">
    <location>
        <begin position="188"/>
        <end position="243"/>
    </location>
</feature>
<dbReference type="Pfam" id="PF13637">
    <property type="entry name" value="Ank_4"/>
    <property type="match status" value="1"/>
</dbReference>
<sequence>MILNQPTFSLNPPFNSFLSPLFPKTKTPTALSSKDHKETFFCHSPLSHPGSYSPILYLFPSKHPKKPFLQNLSPPSYSNPSHEEDDHVIGDCIVLEEGIFEDPFAQQEFPEKPRKPKPVVVENLVPDDWKEAAKELNMSKRERRQIAQKMEFGSRLAKNKPRVIDMDQYSAYRSEKLSQLKPIVLDKPEGFHENSNDFSRIPDPINDRSDDNGELGLSSNHEGGAELCFSSNDEGGDELSFSSNGGGELGFSSSLRVVPRNPRLELEGGSFDDITEMFNGGYNGREESKEKSQGPRKLLTNEEKVLLNMRVPRLSDATSDKWLPVHTLAVSGQFYLLNALLKHNVDINATDKDGLTALHKSILCKKQAITNYLLRNSANPFVRDDDGATLMHYAVRVASVQTIKILLLYNVDINLSDDYGWTPLHLAVQTRRTDLVKLLLIKGADAKSKNKDGLTPLDICLYSGRDMRTYELLKLLKQLPRSH</sequence>
<dbReference type="eggNOG" id="KOG0504">
    <property type="taxonomic scope" value="Eukaryota"/>
</dbReference>
<keyword evidence="1" id="KW-0677">Repeat</keyword>
<dbReference type="EMBL" id="KI397142">
    <property type="protein sequence ID" value="ERM96237.1"/>
    <property type="molecule type" value="Genomic_DNA"/>
</dbReference>
<evidence type="ECO:0000256" key="4">
    <source>
        <dbReference type="SAM" id="MobiDB-lite"/>
    </source>
</evidence>
<keyword evidence="2 3" id="KW-0040">ANK repeat</keyword>
<dbReference type="PANTHER" id="PTHR24203">
    <property type="entry name" value="ANKYRIN REPEAT FAMILY PROTEIN"/>
    <property type="match status" value="1"/>
</dbReference>
<dbReference type="InterPro" id="IPR036770">
    <property type="entry name" value="Ankyrin_rpt-contain_sf"/>
</dbReference>
<dbReference type="STRING" id="13333.W1NKB6"/>
<evidence type="ECO:0000256" key="2">
    <source>
        <dbReference type="ARBA" id="ARBA00023043"/>
    </source>
</evidence>
<dbReference type="KEGG" id="atr:18424165"/>
<evidence type="ECO:0000313" key="6">
    <source>
        <dbReference type="Proteomes" id="UP000017836"/>
    </source>
</evidence>
<accession>W1NKB6</accession>
<name>W1NKB6_AMBTC</name>
<dbReference type="Gramene" id="ERM96237">
    <property type="protein sequence ID" value="ERM96237"/>
    <property type="gene ID" value="AMTR_s00001p00138080"/>
</dbReference>
<dbReference type="SUPFAM" id="SSF48403">
    <property type="entry name" value="Ankyrin repeat"/>
    <property type="match status" value="1"/>
</dbReference>
<dbReference type="AlphaFoldDB" id="W1NKB6"/>
<dbReference type="PANTHER" id="PTHR24203:SF86">
    <property type="entry name" value="PROTEASOME 26S SUBUNIT, NON-ATPASE 10"/>
    <property type="match status" value="1"/>
</dbReference>
<evidence type="ECO:0000313" key="5">
    <source>
        <dbReference type="EMBL" id="ERM96237.1"/>
    </source>
</evidence>
<gene>
    <name evidence="5" type="ORF">AMTR_s00001p00138080</name>
</gene>
<dbReference type="HOGENOM" id="CLU_048352_0_0_1"/>
<dbReference type="Gene3D" id="1.25.40.20">
    <property type="entry name" value="Ankyrin repeat-containing domain"/>
    <property type="match status" value="2"/>
</dbReference>
<dbReference type="SMART" id="SM00248">
    <property type="entry name" value="ANK"/>
    <property type="match status" value="5"/>
</dbReference>
<dbReference type="Proteomes" id="UP000017836">
    <property type="component" value="Unassembled WGS sequence"/>
</dbReference>
<feature type="repeat" description="ANK" evidence="3">
    <location>
        <begin position="419"/>
        <end position="451"/>
    </location>
</feature>
<organism evidence="5 6">
    <name type="scientific">Amborella trichopoda</name>
    <dbReference type="NCBI Taxonomy" id="13333"/>
    <lineage>
        <taxon>Eukaryota</taxon>
        <taxon>Viridiplantae</taxon>
        <taxon>Streptophyta</taxon>
        <taxon>Embryophyta</taxon>
        <taxon>Tracheophyta</taxon>
        <taxon>Spermatophyta</taxon>
        <taxon>Magnoliopsida</taxon>
        <taxon>Amborellales</taxon>
        <taxon>Amborellaceae</taxon>
        <taxon>Amborella</taxon>
    </lineage>
</organism>
<dbReference type="OMA" id="TASTHMI"/>
<feature type="repeat" description="ANK" evidence="3">
    <location>
        <begin position="320"/>
        <end position="352"/>
    </location>
</feature>
<evidence type="ECO:0000256" key="1">
    <source>
        <dbReference type="ARBA" id="ARBA00022737"/>
    </source>
</evidence>